<dbReference type="AlphaFoldDB" id="A0A915Q0R0"/>
<organism evidence="1 2">
    <name type="scientific">Setaria digitata</name>
    <dbReference type="NCBI Taxonomy" id="48799"/>
    <lineage>
        <taxon>Eukaryota</taxon>
        <taxon>Metazoa</taxon>
        <taxon>Ecdysozoa</taxon>
        <taxon>Nematoda</taxon>
        <taxon>Chromadorea</taxon>
        <taxon>Rhabditida</taxon>
        <taxon>Spirurina</taxon>
        <taxon>Spiruromorpha</taxon>
        <taxon>Filarioidea</taxon>
        <taxon>Setariidae</taxon>
        <taxon>Setaria</taxon>
    </lineage>
</organism>
<dbReference type="Proteomes" id="UP000887581">
    <property type="component" value="Unplaced"/>
</dbReference>
<protein>
    <submittedName>
        <fullName evidence="2">Uncharacterized protein</fullName>
    </submittedName>
</protein>
<keyword evidence="1" id="KW-1185">Reference proteome</keyword>
<sequence length="232" mass="26777">MIKGTEEMVSHENLNLLQDEEYRHFCRESYFQRGDKYKIMQIKNAERNEFILIQAAKANTDCKQVILPLEAQLLYPSRSHVTSTHPKVACSKLLRQANYFRVWYHSGGILRKKPYDDSEGLRYVQILPEPKCGHPIDELGGEKGEQNRSSAFIHFTMLRMRLPVTNNTEEIWKRIGAATDMQQPKFRSLTTLNNYQKSVFVPDSFIGKHSPTVPPCNVALLTVISFITLLVF</sequence>
<evidence type="ECO:0000313" key="1">
    <source>
        <dbReference type="Proteomes" id="UP000887581"/>
    </source>
</evidence>
<name>A0A915Q0R0_9BILA</name>
<proteinExistence type="predicted"/>
<evidence type="ECO:0000313" key="2">
    <source>
        <dbReference type="WBParaSite" id="sdigi.contig7.g850.t1"/>
    </source>
</evidence>
<accession>A0A915Q0R0</accession>
<reference evidence="2" key="1">
    <citation type="submission" date="2022-11" db="UniProtKB">
        <authorList>
            <consortium name="WormBaseParasite"/>
        </authorList>
    </citation>
    <scope>IDENTIFICATION</scope>
</reference>
<dbReference type="WBParaSite" id="sdigi.contig7.g850.t1">
    <property type="protein sequence ID" value="sdigi.contig7.g850.t1"/>
    <property type="gene ID" value="sdigi.contig7.g850"/>
</dbReference>